<dbReference type="RefSeq" id="XP_033668048.1">
    <property type="nucleotide sequence ID" value="XM_033806401.1"/>
</dbReference>
<feature type="compositionally biased region" description="Basic residues" evidence="1">
    <location>
        <begin position="40"/>
        <end position="55"/>
    </location>
</feature>
<dbReference type="Proteomes" id="UP000799537">
    <property type="component" value="Unassembled WGS sequence"/>
</dbReference>
<reference evidence="2" key="1">
    <citation type="journal article" date="2020" name="Stud. Mycol.">
        <title>101 Dothideomycetes genomes: a test case for predicting lifestyles and emergence of pathogens.</title>
        <authorList>
            <person name="Haridas S."/>
            <person name="Albert R."/>
            <person name="Binder M."/>
            <person name="Bloem J."/>
            <person name="Labutti K."/>
            <person name="Salamov A."/>
            <person name="Andreopoulos B."/>
            <person name="Baker S."/>
            <person name="Barry K."/>
            <person name="Bills G."/>
            <person name="Bluhm B."/>
            <person name="Cannon C."/>
            <person name="Castanera R."/>
            <person name="Culley D."/>
            <person name="Daum C."/>
            <person name="Ezra D."/>
            <person name="Gonzalez J."/>
            <person name="Henrissat B."/>
            <person name="Kuo A."/>
            <person name="Liang C."/>
            <person name="Lipzen A."/>
            <person name="Lutzoni F."/>
            <person name="Magnuson J."/>
            <person name="Mondo S."/>
            <person name="Nolan M."/>
            <person name="Ohm R."/>
            <person name="Pangilinan J."/>
            <person name="Park H.-J."/>
            <person name="Ramirez L."/>
            <person name="Alfaro M."/>
            <person name="Sun H."/>
            <person name="Tritt A."/>
            <person name="Yoshinaga Y."/>
            <person name="Zwiers L.-H."/>
            <person name="Turgeon B."/>
            <person name="Goodwin S."/>
            <person name="Spatafora J."/>
            <person name="Crous P."/>
            <person name="Grigoriev I."/>
        </authorList>
    </citation>
    <scope>NUCLEOTIDE SEQUENCE</scope>
    <source>
        <strain evidence="2">ATCC 36951</strain>
    </source>
</reference>
<feature type="compositionally biased region" description="Polar residues" evidence="1">
    <location>
        <begin position="56"/>
        <end position="72"/>
    </location>
</feature>
<dbReference type="PANTHER" id="PTHR37540">
    <property type="entry name" value="TRANSCRIPTION FACTOR (ACR-2), PUTATIVE-RELATED-RELATED"/>
    <property type="match status" value="1"/>
</dbReference>
<dbReference type="OrthoDB" id="3469466at2759"/>
<accession>A0A6A6CN15</accession>
<dbReference type="EMBL" id="ML993594">
    <property type="protein sequence ID" value="KAF2167159.1"/>
    <property type="molecule type" value="Genomic_DNA"/>
</dbReference>
<evidence type="ECO:0000256" key="1">
    <source>
        <dbReference type="SAM" id="MobiDB-lite"/>
    </source>
</evidence>
<keyword evidence="3" id="KW-1185">Reference proteome</keyword>
<evidence type="ECO:0000313" key="3">
    <source>
        <dbReference type="Proteomes" id="UP000799537"/>
    </source>
</evidence>
<feature type="region of interest" description="Disordered" evidence="1">
    <location>
        <begin position="1"/>
        <end position="72"/>
    </location>
</feature>
<dbReference type="AlphaFoldDB" id="A0A6A6CN15"/>
<sequence length="576" mass="64109">MSSNKPESGLSKRPDEPREFAFISGRANSTREKSKVSQLAHRHTARVVNRQRRLLRTQTSPANVESSNASTASGLFGDELHASSRSASVPVSTSQKHGQVLSFDGNADRQLDRGHEGATASEAAPTVNWKAISRPSFNQKEEISEQMLRYLWLHSSSSPTRSLDPALGPMVAGMLQSASEPVYSLGIHHHFNVGGGRAYALWSSFEWFALYCQEPIVFHGFNVAAAMHDDLLSKKGRWSKSSEIISRRALEFAVFGIATLIVTTLQESWPDRGLLLSPHMPSANFDSVFGRTLVEPEPVKAMMQLVHRIGGLPKIRLPGLAIVAAGVDMRRAGQAGTKPFLPSLSKLHDDISLACIEEQADFKPGYGFSAHVPGGLPLKTLKALAFLCSIDVLMSWARDDVQLEYDWNHLVQARNVAHHQILSLDSWDELDEEQRSGCSKEAYECCRLTARLDSIAVLWGMPPDTGWHYKIVRQVRDFLEASQFHLWPQESARMLAWVLVICGIASYRSADRKFYEQSLRVTLLRNGVTRLQQLKEVASPFVWSEKACADGAAVLWDMLDINDTEEDVWDCEEGVD</sequence>
<evidence type="ECO:0008006" key="4">
    <source>
        <dbReference type="Google" id="ProtNLM"/>
    </source>
</evidence>
<feature type="compositionally biased region" description="Basic and acidic residues" evidence="1">
    <location>
        <begin position="10"/>
        <end position="19"/>
    </location>
</feature>
<dbReference type="GeneID" id="54559673"/>
<organism evidence="2 3">
    <name type="scientific">Zasmidium cellare ATCC 36951</name>
    <dbReference type="NCBI Taxonomy" id="1080233"/>
    <lineage>
        <taxon>Eukaryota</taxon>
        <taxon>Fungi</taxon>
        <taxon>Dikarya</taxon>
        <taxon>Ascomycota</taxon>
        <taxon>Pezizomycotina</taxon>
        <taxon>Dothideomycetes</taxon>
        <taxon>Dothideomycetidae</taxon>
        <taxon>Mycosphaerellales</taxon>
        <taxon>Mycosphaerellaceae</taxon>
        <taxon>Zasmidium</taxon>
    </lineage>
</organism>
<name>A0A6A6CN15_ZASCE</name>
<evidence type="ECO:0000313" key="2">
    <source>
        <dbReference type="EMBL" id="KAF2167159.1"/>
    </source>
</evidence>
<dbReference type="PANTHER" id="PTHR37540:SF5">
    <property type="entry name" value="TRANSCRIPTION FACTOR DOMAIN-CONTAINING PROTEIN"/>
    <property type="match status" value="1"/>
</dbReference>
<proteinExistence type="predicted"/>
<protein>
    <recommendedName>
        <fullName evidence="4">Transcription factor domain-containing protein</fullName>
    </recommendedName>
</protein>
<gene>
    <name evidence="2" type="ORF">M409DRAFT_22587</name>
</gene>